<accession>A0ABQ5UWM9</accession>
<dbReference type="InterPro" id="IPR050300">
    <property type="entry name" value="GDXG_lipolytic_enzyme"/>
</dbReference>
<dbReference type="EMBL" id="BSNJ01000001">
    <property type="protein sequence ID" value="GLQ19573.1"/>
    <property type="molecule type" value="Genomic_DNA"/>
</dbReference>
<name>A0ABQ5UWM9_9PROT</name>
<evidence type="ECO:0000313" key="4">
    <source>
        <dbReference type="Proteomes" id="UP001161390"/>
    </source>
</evidence>
<gene>
    <name evidence="3" type="ORF">GCM10007854_05280</name>
</gene>
<dbReference type="Gene3D" id="3.40.50.1820">
    <property type="entry name" value="alpha/beta hydrolase"/>
    <property type="match status" value="1"/>
</dbReference>
<sequence length="262" mass="28449">MLNGITPSSSFDRDKDIAYGELPRQTMDIYRAAEPVSDAPVIMFVYGGGWTRGSKGMYKFAAEGFTQQGYDVVVPDYRLYPDSRYPDMITDTGAAVLAAAERFPDRDLVLIGHSAGGYNVLMTALAPDLSGVDACDRIAGIISLAAPTGAYPMTDEPYLTIFPDHFKGDDAPMARTVDALPPVMLVNGREDETVGYKNASALGERLTAQGLVADVRIYDDMNHIDPVRVLSRYFDGGSTLKDDIVTFVQGLPDRSARCDAKP</sequence>
<organism evidence="3 4">
    <name type="scientific">Algimonas porphyrae</name>
    <dbReference type="NCBI Taxonomy" id="1128113"/>
    <lineage>
        <taxon>Bacteria</taxon>
        <taxon>Pseudomonadati</taxon>
        <taxon>Pseudomonadota</taxon>
        <taxon>Alphaproteobacteria</taxon>
        <taxon>Maricaulales</taxon>
        <taxon>Robiginitomaculaceae</taxon>
        <taxon>Algimonas</taxon>
    </lineage>
</organism>
<comment type="caution">
    <text evidence="3">The sequence shown here is derived from an EMBL/GenBank/DDBJ whole genome shotgun (WGS) entry which is preliminary data.</text>
</comment>
<reference evidence="3" key="1">
    <citation type="journal article" date="2014" name="Int. J. Syst. Evol. Microbiol.">
        <title>Complete genome of a new Firmicutes species belonging to the dominant human colonic microbiota ('Ruminococcus bicirculans') reveals two chromosomes and a selective capacity to utilize plant glucans.</title>
        <authorList>
            <consortium name="NISC Comparative Sequencing Program"/>
            <person name="Wegmann U."/>
            <person name="Louis P."/>
            <person name="Goesmann A."/>
            <person name="Henrissat B."/>
            <person name="Duncan S.H."/>
            <person name="Flint H.J."/>
        </authorList>
    </citation>
    <scope>NUCLEOTIDE SEQUENCE</scope>
    <source>
        <strain evidence="3">NBRC 108216</strain>
    </source>
</reference>
<dbReference type="InterPro" id="IPR049492">
    <property type="entry name" value="BD-FAE-like_dom"/>
</dbReference>
<reference evidence="3" key="2">
    <citation type="submission" date="2023-01" db="EMBL/GenBank/DDBJ databases">
        <title>Draft genome sequence of Algimonas porphyrae strain NBRC 108216.</title>
        <authorList>
            <person name="Sun Q."/>
            <person name="Mori K."/>
        </authorList>
    </citation>
    <scope>NUCLEOTIDE SEQUENCE</scope>
    <source>
        <strain evidence="3">NBRC 108216</strain>
    </source>
</reference>
<dbReference type="Pfam" id="PF20434">
    <property type="entry name" value="BD-FAE"/>
    <property type="match status" value="1"/>
</dbReference>
<evidence type="ECO:0000313" key="3">
    <source>
        <dbReference type="EMBL" id="GLQ19573.1"/>
    </source>
</evidence>
<dbReference type="SUPFAM" id="SSF53474">
    <property type="entry name" value="alpha/beta-Hydrolases"/>
    <property type="match status" value="1"/>
</dbReference>
<protein>
    <submittedName>
        <fullName evidence="3">Carboxylesterase</fullName>
    </submittedName>
</protein>
<evidence type="ECO:0000256" key="1">
    <source>
        <dbReference type="ARBA" id="ARBA00022801"/>
    </source>
</evidence>
<keyword evidence="1" id="KW-0378">Hydrolase</keyword>
<keyword evidence="4" id="KW-1185">Reference proteome</keyword>
<dbReference type="InterPro" id="IPR029058">
    <property type="entry name" value="AB_hydrolase_fold"/>
</dbReference>
<dbReference type="PANTHER" id="PTHR48081:SF33">
    <property type="entry name" value="KYNURENINE FORMAMIDASE"/>
    <property type="match status" value="1"/>
</dbReference>
<dbReference type="Proteomes" id="UP001161390">
    <property type="component" value="Unassembled WGS sequence"/>
</dbReference>
<dbReference type="PANTHER" id="PTHR48081">
    <property type="entry name" value="AB HYDROLASE SUPERFAMILY PROTEIN C4A8.06C"/>
    <property type="match status" value="1"/>
</dbReference>
<evidence type="ECO:0000259" key="2">
    <source>
        <dbReference type="Pfam" id="PF20434"/>
    </source>
</evidence>
<feature type="domain" description="BD-FAE-like" evidence="2">
    <location>
        <begin position="27"/>
        <end position="128"/>
    </location>
</feature>
<proteinExistence type="predicted"/>